<dbReference type="InterPro" id="IPR013519">
    <property type="entry name" value="Int_alpha_beta-p"/>
</dbReference>
<dbReference type="GO" id="GO:0050900">
    <property type="term" value="P:leukocyte migration"/>
    <property type="evidence" value="ECO:0007669"/>
    <property type="project" value="TreeGrafter"/>
</dbReference>
<proteinExistence type="predicted"/>
<dbReference type="Gene3D" id="2.130.10.130">
    <property type="entry name" value="Integrin alpha, N-terminal"/>
    <property type="match status" value="1"/>
</dbReference>
<dbReference type="GO" id="GO:0009897">
    <property type="term" value="C:external side of plasma membrane"/>
    <property type="evidence" value="ECO:0007669"/>
    <property type="project" value="TreeGrafter"/>
</dbReference>
<dbReference type="Ensembl" id="ENSCPGT00000014017.1">
    <property type="protein sequence ID" value="ENSCPGP00000012780.1"/>
    <property type="gene ID" value="ENSCPGG00000009081.1"/>
</dbReference>
<dbReference type="GO" id="GO:0098609">
    <property type="term" value="P:cell-cell adhesion"/>
    <property type="evidence" value="ECO:0007669"/>
    <property type="project" value="TreeGrafter"/>
</dbReference>
<keyword evidence="2" id="KW-1185">Reference proteome</keyword>
<dbReference type="AlphaFoldDB" id="A0A8C3JT10"/>
<name>A0A8C3JT10_9CHAR</name>
<dbReference type="GO" id="GO:0007229">
    <property type="term" value="P:integrin-mediated signaling pathway"/>
    <property type="evidence" value="ECO:0007669"/>
    <property type="project" value="TreeGrafter"/>
</dbReference>
<accession>A0A8C3JT10</accession>
<dbReference type="PANTHER" id="PTHR23220">
    <property type="entry name" value="INTEGRIN ALPHA"/>
    <property type="match status" value="1"/>
</dbReference>
<evidence type="ECO:0000313" key="2">
    <source>
        <dbReference type="Proteomes" id="UP000694419"/>
    </source>
</evidence>
<dbReference type="PANTHER" id="PTHR23220:SF90">
    <property type="entry name" value="INTEGRIN ALPHA-7"/>
    <property type="match status" value="1"/>
</dbReference>
<organism evidence="1 2">
    <name type="scientific">Calidris pygmaea</name>
    <name type="common">Spoon-billed sandpiper</name>
    <dbReference type="NCBI Taxonomy" id="425635"/>
    <lineage>
        <taxon>Eukaryota</taxon>
        <taxon>Metazoa</taxon>
        <taxon>Chordata</taxon>
        <taxon>Craniata</taxon>
        <taxon>Vertebrata</taxon>
        <taxon>Euteleostomi</taxon>
        <taxon>Archelosauria</taxon>
        <taxon>Archosauria</taxon>
        <taxon>Dinosauria</taxon>
        <taxon>Saurischia</taxon>
        <taxon>Theropoda</taxon>
        <taxon>Coelurosauria</taxon>
        <taxon>Aves</taxon>
        <taxon>Neognathae</taxon>
        <taxon>Neoaves</taxon>
        <taxon>Charadriiformes</taxon>
        <taxon>Scolopacidae</taxon>
        <taxon>Calidris</taxon>
    </lineage>
</organism>
<dbReference type="GO" id="GO:0005178">
    <property type="term" value="F:integrin binding"/>
    <property type="evidence" value="ECO:0007669"/>
    <property type="project" value="TreeGrafter"/>
</dbReference>
<reference evidence="1" key="2">
    <citation type="submission" date="2025-09" db="UniProtKB">
        <authorList>
            <consortium name="Ensembl"/>
        </authorList>
    </citation>
    <scope>IDENTIFICATION</scope>
</reference>
<dbReference type="Proteomes" id="UP000694419">
    <property type="component" value="Unplaced"/>
</dbReference>
<sequence length="180" mass="18496">MLEELPRGGGGECGGLSFPPPLPRGPGLFPSSAPSGGMAGAPWLWLAWLCLRLVATAAFNLDATSSLLKDGDKGSLFGFAVALHRQLSPEPAGWLLVGAPQAPALPGQGANRTGGLFACPLTPELSDCWRVPIDEGGEFCFGGGYVCVFSLCGHPSHPWLPTLGVPAGLTLPLCVCPPPL</sequence>
<evidence type="ECO:0000313" key="1">
    <source>
        <dbReference type="Ensembl" id="ENSCPGP00000012780.1"/>
    </source>
</evidence>
<dbReference type="SUPFAM" id="SSF69318">
    <property type="entry name" value="Integrin alpha N-terminal domain"/>
    <property type="match status" value="1"/>
</dbReference>
<protein>
    <submittedName>
        <fullName evidence="1">Uncharacterized protein</fullName>
    </submittedName>
</protein>
<dbReference type="GO" id="GO:0008305">
    <property type="term" value="C:integrin complex"/>
    <property type="evidence" value="ECO:0007669"/>
    <property type="project" value="TreeGrafter"/>
</dbReference>
<dbReference type="SMART" id="SM00191">
    <property type="entry name" value="Int_alpha"/>
    <property type="match status" value="1"/>
</dbReference>
<dbReference type="InterPro" id="IPR028994">
    <property type="entry name" value="Integrin_alpha_N"/>
</dbReference>
<reference evidence="1" key="1">
    <citation type="submission" date="2025-08" db="UniProtKB">
        <authorList>
            <consortium name="Ensembl"/>
        </authorList>
    </citation>
    <scope>IDENTIFICATION</scope>
</reference>
<dbReference type="GO" id="GO:0007160">
    <property type="term" value="P:cell-matrix adhesion"/>
    <property type="evidence" value="ECO:0007669"/>
    <property type="project" value="TreeGrafter"/>
</dbReference>
<dbReference type="GO" id="GO:0033627">
    <property type="term" value="P:cell adhesion mediated by integrin"/>
    <property type="evidence" value="ECO:0007669"/>
    <property type="project" value="TreeGrafter"/>
</dbReference>